<protein>
    <submittedName>
        <fullName evidence="1">Uncharacterized protein</fullName>
    </submittedName>
</protein>
<accession>A0A382WNH0</accession>
<reference evidence="1" key="1">
    <citation type="submission" date="2018-05" db="EMBL/GenBank/DDBJ databases">
        <authorList>
            <person name="Lanie J.A."/>
            <person name="Ng W.-L."/>
            <person name="Kazmierczak K.M."/>
            <person name="Andrzejewski T.M."/>
            <person name="Davidsen T.M."/>
            <person name="Wayne K.J."/>
            <person name="Tettelin H."/>
            <person name="Glass J.I."/>
            <person name="Rusch D."/>
            <person name="Podicherti R."/>
            <person name="Tsui H.-C.T."/>
            <person name="Winkler M.E."/>
        </authorList>
    </citation>
    <scope>NUCLEOTIDE SEQUENCE</scope>
</reference>
<dbReference type="EMBL" id="UINC01160983">
    <property type="protein sequence ID" value="SVD59915.1"/>
    <property type="molecule type" value="Genomic_DNA"/>
</dbReference>
<sequence>MSNLVDGTGTVDYYPPVGFGGGHGPVGGHHPSMELVSSQLDAVEVAASPVDGHRTVDVDEDYQVSGQALGGEGRHGGHVVRAESATMALVCDRGFEIAVGNHMATLGQSRTDYLGDVLGSRGGDHQRLGPVHRVVAGRVKNHVAEPLP</sequence>
<gene>
    <name evidence="1" type="ORF">METZ01_LOCUS412769</name>
</gene>
<organism evidence="1">
    <name type="scientific">marine metagenome</name>
    <dbReference type="NCBI Taxonomy" id="408172"/>
    <lineage>
        <taxon>unclassified sequences</taxon>
        <taxon>metagenomes</taxon>
        <taxon>ecological metagenomes</taxon>
    </lineage>
</organism>
<name>A0A382WNH0_9ZZZZ</name>
<evidence type="ECO:0000313" key="1">
    <source>
        <dbReference type="EMBL" id="SVD59915.1"/>
    </source>
</evidence>
<proteinExistence type="predicted"/>
<dbReference type="AlphaFoldDB" id="A0A382WNH0"/>